<keyword evidence="3" id="KW-0663">Pyridoxal phosphate</keyword>
<keyword evidence="5" id="KW-1185">Reference proteome</keyword>
<evidence type="ECO:0000256" key="3">
    <source>
        <dbReference type="ARBA" id="ARBA00022898"/>
    </source>
</evidence>
<comment type="cofactor">
    <cofactor evidence="1">
        <name>pyridoxal 5'-phosphate</name>
        <dbReference type="ChEBI" id="CHEBI:597326"/>
    </cofactor>
</comment>
<dbReference type="Gene3D" id="3.40.50.1100">
    <property type="match status" value="2"/>
</dbReference>
<comment type="caution">
    <text evidence="4">The sequence shown here is derived from an EMBL/GenBank/DDBJ whole genome shotgun (WGS) entry which is preliminary data.</text>
</comment>
<dbReference type="SUPFAM" id="SSF53686">
    <property type="entry name" value="Tryptophan synthase beta subunit-like PLP-dependent enzymes"/>
    <property type="match status" value="1"/>
</dbReference>
<organism evidence="4 5">
    <name type="scientific">Leptospira terpstrae serovar Hualin str. LT 11-33 = ATCC 700639</name>
    <dbReference type="NCBI Taxonomy" id="1257025"/>
    <lineage>
        <taxon>Bacteria</taxon>
        <taxon>Pseudomonadati</taxon>
        <taxon>Spirochaetota</taxon>
        <taxon>Spirochaetia</taxon>
        <taxon>Leptospirales</taxon>
        <taxon>Leptospiraceae</taxon>
        <taxon>Leptospira</taxon>
    </lineage>
</organism>
<sequence>MPLAALSTFEGLKFPSSKELSFGSGLGSIPHLYFFRDDKLPLGFGTKWRKLQGILEILKTVNTSKVLLWGSIHGNYLASFTFILRCHGIKVDTIAYTRDPNLRTYNERLVRSHSQSIDCYANRKIAYQVWLERQNNYPGLVLPEFGIHPGQILGLQSFWKKSEDAIQSLNYKKAILVLEIGSGASFLSAFDYFDGSSILVLGVMVGESKQKWLEKVKDLQIQLGLKNIPIPKEQILELPTENAFPIPNKKPAKFGKKNQERKDWIGWFFRNTDILLEPVYSGITVNSMLREIYELPLGYLDRKNGQGINLPVEGKEDLGKKFPTGENPEFNLNDNQFLKRSPSGEMIPIFYLHQGGQIQHLDLVFNRN</sequence>
<protein>
    <recommendedName>
        <fullName evidence="6">1-aminocyclopropane-1-carboxylate deaminase</fullName>
    </recommendedName>
</protein>
<dbReference type="AlphaFoldDB" id="N1VZV8"/>
<dbReference type="EMBL" id="AOGW02000010">
    <property type="protein sequence ID" value="EMY60956.1"/>
    <property type="molecule type" value="Genomic_DNA"/>
</dbReference>
<comment type="similarity">
    <text evidence="2">Belongs to the ACC deaminase/D-cysteine desulfhydrase family.</text>
</comment>
<dbReference type="PANTHER" id="PTHR43780:SF2">
    <property type="entry name" value="1-AMINOCYCLOPROPANE-1-CARBOXYLATE DEAMINASE-RELATED"/>
    <property type="match status" value="1"/>
</dbReference>
<dbReference type="InterPro" id="IPR036052">
    <property type="entry name" value="TrpB-like_PALP_sf"/>
</dbReference>
<evidence type="ECO:0000256" key="1">
    <source>
        <dbReference type="ARBA" id="ARBA00001933"/>
    </source>
</evidence>
<dbReference type="PANTHER" id="PTHR43780">
    <property type="entry name" value="1-AMINOCYCLOPROPANE-1-CARBOXYLATE DEAMINASE-RELATED"/>
    <property type="match status" value="1"/>
</dbReference>
<name>N1VZV8_9LEPT</name>
<evidence type="ECO:0000256" key="2">
    <source>
        <dbReference type="ARBA" id="ARBA00008639"/>
    </source>
</evidence>
<dbReference type="Proteomes" id="UP000012371">
    <property type="component" value="Unassembled WGS sequence"/>
</dbReference>
<evidence type="ECO:0000313" key="4">
    <source>
        <dbReference type="EMBL" id="EMY60956.1"/>
    </source>
</evidence>
<gene>
    <name evidence="4" type="ORF">LEP1GSC203_1573</name>
</gene>
<dbReference type="STRING" id="1257025.LEP1GSC203_1573"/>
<accession>N1VZV8</accession>
<reference evidence="4" key="1">
    <citation type="submission" date="2013-03" db="EMBL/GenBank/DDBJ databases">
        <authorList>
            <person name="Harkins D.M."/>
            <person name="Durkin A.S."/>
            <person name="Brinkac L.M."/>
            <person name="Haft D.H."/>
            <person name="Selengut J.D."/>
            <person name="Sanka R."/>
            <person name="DePew J."/>
            <person name="Purushe J."/>
            <person name="Hartskeerl R.A."/>
            <person name="Ahmed A."/>
            <person name="van der Linden H."/>
            <person name="Goris M.G.A."/>
            <person name="Vinetz J.M."/>
            <person name="Sutton G.G."/>
            <person name="Nierman W.C."/>
            <person name="Fouts D.E."/>
        </authorList>
    </citation>
    <scope>NUCLEOTIDE SEQUENCE [LARGE SCALE GENOMIC DNA]</scope>
    <source>
        <strain evidence="4">LT 11-33</strain>
    </source>
</reference>
<evidence type="ECO:0000313" key="5">
    <source>
        <dbReference type="Proteomes" id="UP000012371"/>
    </source>
</evidence>
<dbReference type="GO" id="GO:0019148">
    <property type="term" value="F:D-cysteine desulfhydrase activity"/>
    <property type="evidence" value="ECO:0007669"/>
    <property type="project" value="TreeGrafter"/>
</dbReference>
<proteinExistence type="inferred from homology"/>
<dbReference type="InterPro" id="IPR027278">
    <property type="entry name" value="ACCD_DCysDesulf"/>
</dbReference>
<evidence type="ECO:0008006" key="6">
    <source>
        <dbReference type="Google" id="ProtNLM"/>
    </source>
</evidence>